<dbReference type="AlphaFoldDB" id="A0A2R5FXV5"/>
<dbReference type="RefSeq" id="WP_244919470.1">
    <property type="nucleotide sequence ID" value="NZ_BDUD01000002.1"/>
</dbReference>
<dbReference type="Gene3D" id="2.30.30.40">
    <property type="entry name" value="SH3 Domains"/>
    <property type="match status" value="1"/>
</dbReference>
<reference evidence="2 3" key="1">
    <citation type="submission" date="2017-06" db="EMBL/GenBank/DDBJ databases">
        <title>Genome sequencing of cyanobaciteial culture collection at National Institute for Environmental Studies (NIES).</title>
        <authorList>
            <person name="Hirose Y."/>
            <person name="Shimura Y."/>
            <person name="Fujisawa T."/>
            <person name="Nakamura Y."/>
            <person name="Kawachi M."/>
        </authorList>
    </citation>
    <scope>NUCLEOTIDE SEQUENCE [LARGE SCALE GENOMIC DNA]</scope>
    <source>
        <strain evidence="2 3">NIES-4072</strain>
    </source>
</reference>
<comment type="caution">
    <text evidence="2">The sequence shown here is derived from an EMBL/GenBank/DDBJ whole genome shotgun (WGS) entry which is preliminary data.</text>
</comment>
<dbReference type="Proteomes" id="UP000245124">
    <property type="component" value="Unassembled WGS sequence"/>
</dbReference>
<feature type="domain" description="SH3b" evidence="1">
    <location>
        <begin position="67"/>
        <end position="117"/>
    </location>
</feature>
<organism evidence="2 3">
    <name type="scientific">Nostoc commune NIES-4072</name>
    <dbReference type="NCBI Taxonomy" id="2005467"/>
    <lineage>
        <taxon>Bacteria</taxon>
        <taxon>Bacillati</taxon>
        <taxon>Cyanobacteriota</taxon>
        <taxon>Cyanophyceae</taxon>
        <taxon>Nostocales</taxon>
        <taxon>Nostocaceae</taxon>
        <taxon>Nostoc</taxon>
    </lineage>
</organism>
<dbReference type="Pfam" id="PF08239">
    <property type="entry name" value="SH3_3"/>
    <property type="match status" value="1"/>
</dbReference>
<evidence type="ECO:0000259" key="1">
    <source>
        <dbReference type="Pfam" id="PF08239"/>
    </source>
</evidence>
<dbReference type="InterPro" id="IPR003646">
    <property type="entry name" value="SH3-like_bac-type"/>
</dbReference>
<protein>
    <recommendedName>
        <fullName evidence="1">SH3b domain-containing protein</fullName>
    </recommendedName>
</protein>
<sequence>METFYKQTKIMPKFNKQLAALVFLTLVATGIVLPAVATQAQSPAEQLCRLRPGINPVCTVLVTAPIGVAIRSGPGSNYQKIGVIPYQYDVNVRVSKSSREWVKLADRPGWIHSHYLQMAGD</sequence>
<accession>A0A2R5FXV5</accession>
<evidence type="ECO:0000313" key="2">
    <source>
        <dbReference type="EMBL" id="GBG22889.1"/>
    </source>
</evidence>
<proteinExistence type="predicted"/>
<keyword evidence="3" id="KW-1185">Reference proteome</keyword>
<dbReference type="EMBL" id="BDUD01000002">
    <property type="protein sequence ID" value="GBG22889.1"/>
    <property type="molecule type" value="Genomic_DNA"/>
</dbReference>
<name>A0A2R5FXV5_NOSCO</name>
<gene>
    <name evidence="2" type="ORF">NIES4072_66010</name>
</gene>
<evidence type="ECO:0000313" key="3">
    <source>
        <dbReference type="Proteomes" id="UP000245124"/>
    </source>
</evidence>